<gene>
    <name evidence="4" type="ORF">Naga_100139g2</name>
</gene>
<evidence type="ECO:0000256" key="1">
    <source>
        <dbReference type="SAM" id="MobiDB-lite"/>
    </source>
</evidence>
<feature type="signal peptide" evidence="2">
    <location>
        <begin position="1"/>
        <end position="31"/>
    </location>
</feature>
<evidence type="ECO:0000313" key="5">
    <source>
        <dbReference type="Proteomes" id="UP000019335"/>
    </source>
</evidence>
<dbReference type="GO" id="GO:0004869">
    <property type="term" value="F:cysteine-type endopeptidase inhibitor activity"/>
    <property type="evidence" value="ECO:0007669"/>
    <property type="project" value="InterPro"/>
</dbReference>
<feature type="chain" id="PRO_5004903832" evidence="2">
    <location>
        <begin position="32"/>
        <end position="318"/>
    </location>
</feature>
<dbReference type="SUPFAM" id="SSF54403">
    <property type="entry name" value="Cystatin/monellin"/>
    <property type="match status" value="1"/>
</dbReference>
<dbReference type="EMBL" id="AZIL01001556">
    <property type="protein sequence ID" value="EWM23596.1"/>
    <property type="molecule type" value="Genomic_DNA"/>
</dbReference>
<dbReference type="InterPro" id="IPR000010">
    <property type="entry name" value="Cystatin_dom"/>
</dbReference>
<protein>
    <submittedName>
        <fullName evidence="4">Proteinase inhibitor I25, cystatin</fullName>
    </submittedName>
</protein>
<organism evidence="4 5">
    <name type="scientific">Nannochloropsis gaditana</name>
    <dbReference type="NCBI Taxonomy" id="72520"/>
    <lineage>
        <taxon>Eukaryota</taxon>
        <taxon>Sar</taxon>
        <taxon>Stramenopiles</taxon>
        <taxon>Ochrophyta</taxon>
        <taxon>Eustigmatophyceae</taxon>
        <taxon>Eustigmatales</taxon>
        <taxon>Monodopsidaceae</taxon>
        <taxon>Nannochloropsis</taxon>
    </lineage>
</organism>
<evidence type="ECO:0000259" key="3">
    <source>
        <dbReference type="SMART" id="SM00043"/>
    </source>
</evidence>
<keyword evidence="2" id="KW-0732">Signal</keyword>
<comment type="caution">
    <text evidence="4">The sequence shown here is derived from an EMBL/GenBank/DDBJ whole genome shotgun (WGS) entry which is preliminary data.</text>
</comment>
<dbReference type="AlphaFoldDB" id="W7TSU2"/>
<dbReference type="InterPro" id="IPR046350">
    <property type="entry name" value="Cystatin_sf"/>
</dbReference>
<feature type="region of interest" description="Disordered" evidence="1">
    <location>
        <begin position="171"/>
        <end position="206"/>
    </location>
</feature>
<name>W7TSU2_9STRA</name>
<proteinExistence type="predicted"/>
<accession>W7TSU2</accession>
<dbReference type="SMART" id="SM00043">
    <property type="entry name" value="CY"/>
    <property type="match status" value="1"/>
</dbReference>
<evidence type="ECO:0000256" key="2">
    <source>
        <dbReference type="SAM" id="SignalP"/>
    </source>
</evidence>
<reference evidence="4 5" key="1">
    <citation type="journal article" date="2014" name="Mol. Plant">
        <title>Chromosome Scale Genome Assembly and Transcriptome Profiling of Nannochloropsis gaditana in Nitrogen Depletion.</title>
        <authorList>
            <person name="Corteggiani Carpinelli E."/>
            <person name="Telatin A."/>
            <person name="Vitulo N."/>
            <person name="Forcato C."/>
            <person name="D'Angelo M."/>
            <person name="Schiavon R."/>
            <person name="Vezzi A."/>
            <person name="Giacometti G.M."/>
            <person name="Morosinotto T."/>
            <person name="Valle G."/>
        </authorList>
    </citation>
    <scope>NUCLEOTIDE SEQUENCE [LARGE SCALE GENOMIC DNA]</scope>
    <source>
        <strain evidence="4 5">B-31</strain>
    </source>
</reference>
<dbReference type="Proteomes" id="UP000019335">
    <property type="component" value="Chromosome 16"/>
</dbReference>
<feature type="domain" description="Cystatin" evidence="3">
    <location>
        <begin position="203"/>
        <end position="298"/>
    </location>
</feature>
<dbReference type="Gene3D" id="3.10.450.10">
    <property type="match status" value="1"/>
</dbReference>
<evidence type="ECO:0000313" key="4">
    <source>
        <dbReference type="EMBL" id="EWM23596.1"/>
    </source>
</evidence>
<dbReference type="OrthoDB" id="1908104at2759"/>
<dbReference type="CDD" id="cd00042">
    <property type="entry name" value="CY"/>
    <property type="match status" value="1"/>
</dbReference>
<keyword evidence="5" id="KW-1185">Reference proteome</keyword>
<sequence length="318" mass="32965">MSASLRRPFFLHLGPFLVVASLLLHCYPTAGVTALVCPKEMQGPADRAVGEECGGPCNHLGTCAPGLVCKPTTALAVGKFEGGHGGDQASGVDTAHATPSLSAKLADIMDHSLGRAPRGVCVQEESGGVDEREAAVEGRAEVRDMAATSRRTQSLREEEERAVIMGKDDLLRPESTLHSSQAHAADVDEGDARAGRPGGRQGSCPGCPHQVEVSDPEVVAAADAAVELMGAKGDLGQGSEGKGWRVGRIVSATSQVVSGIRYRIVLLAVKAGGGEGTWDVDIVSQPWMTPKYTLIKATRVTKAGGAGDAGERRGEVEG</sequence>